<evidence type="ECO:0000256" key="12">
    <source>
        <dbReference type="PIRSR" id="PIRSR000445-3"/>
    </source>
</evidence>
<organism evidence="18 19">
    <name type="scientific">Desmospora activa DSM 45169</name>
    <dbReference type="NCBI Taxonomy" id="1121389"/>
    <lineage>
        <taxon>Bacteria</taxon>
        <taxon>Bacillati</taxon>
        <taxon>Bacillota</taxon>
        <taxon>Bacilli</taxon>
        <taxon>Bacillales</taxon>
        <taxon>Thermoactinomycetaceae</taxon>
        <taxon>Desmospora</taxon>
    </lineage>
</organism>
<evidence type="ECO:0000313" key="18">
    <source>
        <dbReference type="EMBL" id="PTM58239.1"/>
    </source>
</evidence>
<dbReference type="InterPro" id="IPR036291">
    <property type="entry name" value="NAD(P)-bd_dom_sf"/>
</dbReference>
<accession>A0A2T4Z8L9</accession>
<evidence type="ECO:0000313" key="19">
    <source>
        <dbReference type="Proteomes" id="UP000241639"/>
    </source>
</evidence>
<dbReference type="FunFam" id="3.30.460.30:FF:000001">
    <property type="entry name" value="Glutamyl-tRNA reductase"/>
    <property type="match status" value="1"/>
</dbReference>
<evidence type="ECO:0000259" key="17">
    <source>
        <dbReference type="Pfam" id="PF05201"/>
    </source>
</evidence>
<reference evidence="18 19" key="1">
    <citation type="submission" date="2018-04" db="EMBL/GenBank/DDBJ databases">
        <title>Genomic Encyclopedia of Archaeal and Bacterial Type Strains, Phase II (KMG-II): from individual species to whole genera.</title>
        <authorList>
            <person name="Goeker M."/>
        </authorList>
    </citation>
    <scope>NUCLEOTIDE SEQUENCE [LARGE SCALE GENOMIC DNA]</scope>
    <source>
        <strain evidence="18 19">DSM 45169</strain>
    </source>
</reference>
<proteinExistence type="inferred from homology"/>
<comment type="caution">
    <text evidence="18">The sequence shown here is derived from an EMBL/GenBank/DDBJ whole genome shotgun (WGS) entry which is preliminary data.</text>
</comment>
<gene>
    <name evidence="9" type="primary">hemA</name>
    <name evidence="18" type="ORF">C8J48_0819</name>
</gene>
<feature type="site" description="Important for activity" evidence="9 13">
    <location>
        <position position="103"/>
    </location>
</feature>
<dbReference type="InterPro" id="IPR036343">
    <property type="entry name" value="GluRdtase_N_sf"/>
</dbReference>
<dbReference type="InterPro" id="IPR000343">
    <property type="entry name" value="4pyrrol_synth_GluRdtase"/>
</dbReference>
<dbReference type="InterPro" id="IPR015896">
    <property type="entry name" value="4pyrrol_synth_GluRdtase_dimer"/>
</dbReference>
<dbReference type="GO" id="GO:0008883">
    <property type="term" value="F:glutamyl-tRNA reductase activity"/>
    <property type="evidence" value="ECO:0007669"/>
    <property type="project" value="UniProtKB-UniRule"/>
</dbReference>
<dbReference type="GO" id="GO:0019353">
    <property type="term" value="P:protoporphyrinogen IX biosynthetic process from glutamate"/>
    <property type="evidence" value="ECO:0007669"/>
    <property type="project" value="TreeGrafter"/>
</dbReference>
<feature type="active site" description="Nucleophile" evidence="9 10">
    <location>
        <position position="54"/>
    </location>
</feature>
<comment type="similarity">
    <text evidence="2 9 14">Belongs to the glutamyl-tRNA reductase family.</text>
</comment>
<evidence type="ECO:0000256" key="14">
    <source>
        <dbReference type="RuleBase" id="RU000584"/>
    </source>
</evidence>
<dbReference type="InterPro" id="IPR015895">
    <property type="entry name" value="4pyrrol_synth_GluRdtase_N"/>
</dbReference>
<evidence type="ECO:0000256" key="13">
    <source>
        <dbReference type="PIRSR" id="PIRSR000445-4"/>
    </source>
</evidence>
<feature type="domain" description="Tetrapyrrole biosynthesis glutamyl-tRNA reductase dimerisation" evidence="15">
    <location>
        <begin position="323"/>
        <end position="422"/>
    </location>
</feature>
<dbReference type="CDD" id="cd05213">
    <property type="entry name" value="NAD_bind_Glutamyl_tRNA_reduct"/>
    <property type="match status" value="1"/>
</dbReference>
<comment type="subunit">
    <text evidence="9">Homodimer.</text>
</comment>
<comment type="pathway">
    <text evidence="1 9 14">Porphyrin-containing compound metabolism; protoporphyrin-IX biosynthesis; 5-aminolevulinate from L-glutamyl-tRNA(Glu): step 1/2.</text>
</comment>
<evidence type="ECO:0000256" key="4">
    <source>
        <dbReference type="ARBA" id="ARBA00022857"/>
    </source>
</evidence>
<dbReference type="GO" id="GO:0050661">
    <property type="term" value="F:NADP binding"/>
    <property type="evidence" value="ECO:0007669"/>
    <property type="project" value="InterPro"/>
</dbReference>
<evidence type="ECO:0000256" key="8">
    <source>
        <dbReference type="ARBA" id="ARBA00068659"/>
    </source>
</evidence>
<dbReference type="PIRSF" id="PIRSF000445">
    <property type="entry name" value="4pyrrol_synth_GluRdtase"/>
    <property type="match status" value="1"/>
</dbReference>
<sequence>MDGTMHIITLGFNHKTAPVELRERMVVSTERLPDALQRLQQQKGIMECVIVSTCNRLECYVVSDQLHTGRYYTKAFLEGEFGLTRDQFEPHLYIKEGEDAIQHLFTVACGLDSMVLGETQILGQVKQAFLAAQETGVTGTLFNQLFKQAVTLGKRVQAETEIGQNAVSVSYAAVELGKKMFSTFTDKTVLLLGAGETGELTAKHLYDAGAKKVIVLNRTLEKAEEVAKRFYGEARPFSRLVESIREADIVVSSTGAPSAIIERKTMEEAVGKRSLPLFLIDIAVPRDIDPDIHGMDNVFLFDIDDLQEIVSTNMQLRQQEAEKAKAMIAEECGLFQEWIHTLGVVPVITALREKALLIQGETMKSIERKLPDLTEREKRVLNKHTKSIVNQLLRDPLVRIKELAATSERDEALELFVHLFALEEQLEERRKQELEREQVIKAENSENAFQQPLFANQVSVRS</sequence>
<protein>
    <recommendedName>
        <fullName evidence="8 9">Glutamyl-tRNA reductase</fullName>
        <shortName evidence="9">GluTR</shortName>
        <ecNumber evidence="3 9">1.2.1.70</ecNumber>
    </recommendedName>
</protein>
<feature type="binding site" evidence="9 11">
    <location>
        <begin position="118"/>
        <end position="120"/>
    </location>
    <ligand>
        <name>substrate</name>
    </ligand>
</feature>
<dbReference type="Pfam" id="PF01488">
    <property type="entry name" value="Shikimate_DH"/>
    <property type="match status" value="1"/>
</dbReference>
<keyword evidence="19" id="KW-1185">Reference proteome</keyword>
<keyword evidence="6 9" id="KW-0627">Porphyrin biosynthesis</keyword>
<dbReference type="SUPFAM" id="SSF69075">
    <property type="entry name" value="Glutamyl tRNA-reductase dimerization domain"/>
    <property type="match status" value="1"/>
</dbReference>
<dbReference type="Pfam" id="PF05201">
    <property type="entry name" value="GlutR_N"/>
    <property type="match status" value="1"/>
</dbReference>
<keyword evidence="5 9" id="KW-0560">Oxidoreductase</keyword>
<name>A0A2T4Z8L9_9BACL</name>
<keyword evidence="4 9" id="KW-0521">NADP</keyword>
<dbReference type="Gene3D" id="3.30.460.30">
    <property type="entry name" value="Glutamyl-tRNA reductase, N-terminal domain"/>
    <property type="match status" value="1"/>
</dbReference>
<evidence type="ECO:0000256" key="7">
    <source>
        <dbReference type="ARBA" id="ARBA00047464"/>
    </source>
</evidence>
<dbReference type="PANTHER" id="PTHR43013:SF1">
    <property type="entry name" value="GLUTAMYL-TRNA REDUCTASE"/>
    <property type="match status" value="1"/>
</dbReference>
<feature type="binding site" evidence="9 11">
    <location>
        <position position="113"/>
    </location>
    <ligand>
        <name>substrate</name>
    </ligand>
</feature>
<feature type="domain" description="Glutamyl-tRNA reductase N-terminal" evidence="17">
    <location>
        <begin position="10"/>
        <end position="160"/>
    </location>
</feature>
<dbReference type="Proteomes" id="UP000241639">
    <property type="component" value="Unassembled WGS sequence"/>
</dbReference>
<evidence type="ECO:0000259" key="16">
    <source>
        <dbReference type="Pfam" id="PF01488"/>
    </source>
</evidence>
<dbReference type="SUPFAM" id="SSF69742">
    <property type="entry name" value="Glutamyl tRNA-reductase catalytic, N-terminal domain"/>
    <property type="match status" value="1"/>
</dbReference>
<evidence type="ECO:0000256" key="3">
    <source>
        <dbReference type="ARBA" id="ARBA00012970"/>
    </source>
</evidence>
<evidence type="ECO:0000256" key="6">
    <source>
        <dbReference type="ARBA" id="ARBA00023244"/>
    </source>
</evidence>
<dbReference type="SUPFAM" id="SSF51735">
    <property type="entry name" value="NAD(P)-binding Rossmann-fold domains"/>
    <property type="match status" value="1"/>
</dbReference>
<dbReference type="InterPro" id="IPR036453">
    <property type="entry name" value="GluRdtase_dimer_dom_sf"/>
</dbReference>
<evidence type="ECO:0000256" key="2">
    <source>
        <dbReference type="ARBA" id="ARBA00005916"/>
    </source>
</evidence>
<feature type="domain" description="Quinate/shikimate 5-dehydrogenase/glutamyl-tRNA reductase" evidence="16">
    <location>
        <begin position="175"/>
        <end position="309"/>
    </location>
</feature>
<comment type="miscellaneous">
    <text evidence="9">During catalysis, the active site Cys acts as a nucleophile attacking the alpha-carbonyl group of tRNA-bound glutamate with the formation of a thioester intermediate between enzyme and glutamate, and the concomitant release of tRNA(Glu). The thioester intermediate is finally reduced by direct hydride transfer from NADPH, to form the product GSA.</text>
</comment>
<evidence type="ECO:0000256" key="1">
    <source>
        <dbReference type="ARBA" id="ARBA00005059"/>
    </source>
</evidence>
<evidence type="ECO:0000256" key="10">
    <source>
        <dbReference type="PIRSR" id="PIRSR000445-1"/>
    </source>
</evidence>
<dbReference type="AlphaFoldDB" id="A0A2T4Z8L9"/>
<feature type="binding site" evidence="9 11">
    <location>
        <begin position="53"/>
        <end position="56"/>
    </location>
    <ligand>
        <name>substrate</name>
    </ligand>
</feature>
<dbReference type="NCBIfam" id="TIGR01035">
    <property type="entry name" value="hemA"/>
    <property type="match status" value="1"/>
</dbReference>
<dbReference type="NCBIfam" id="NF000744">
    <property type="entry name" value="PRK00045.1-3"/>
    <property type="match status" value="1"/>
</dbReference>
<dbReference type="InterPro" id="IPR018214">
    <property type="entry name" value="GluRdtase_CS"/>
</dbReference>
<dbReference type="PANTHER" id="PTHR43013">
    <property type="entry name" value="GLUTAMYL-TRNA REDUCTASE"/>
    <property type="match status" value="1"/>
</dbReference>
<dbReference type="EC" id="1.2.1.70" evidence="3 9"/>
<evidence type="ECO:0000256" key="11">
    <source>
        <dbReference type="PIRSR" id="PIRSR000445-2"/>
    </source>
</evidence>
<dbReference type="Gene3D" id="3.40.50.720">
    <property type="entry name" value="NAD(P)-binding Rossmann-like Domain"/>
    <property type="match status" value="1"/>
</dbReference>
<comment type="function">
    <text evidence="9">Catalyzes the NADPH-dependent reduction of glutamyl-tRNA(Glu) to glutamate 1-semialdehyde (GSA).</text>
</comment>
<comment type="catalytic activity">
    <reaction evidence="7 9 14">
        <text>(S)-4-amino-5-oxopentanoate + tRNA(Glu) + NADP(+) = L-glutamyl-tRNA(Glu) + NADPH + H(+)</text>
        <dbReference type="Rhea" id="RHEA:12344"/>
        <dbReference type="Rhea" id="RHEA-COMP:9663"/>
        <dbReference type="Rhea" id="RHEA-COMP:9680"/>
        <dbReference type="ChEBI" id="CHEBI:15378"/>
        <dbReference type="ChEBI" id="CHEBI:57501"/>
        <dbReference type="ChEBI" id="CHEBI:57783"/>
        <dbReference type="ChEBI" id="CHEBI:58349"/>
        <dbReference type="ChEBI" id="CHEBI:78442"/>
        <dbReference type="ChEBI" id="CHEBI:78520"/>
        <dbReference type="EC" id="1.2.1.70"/>
    </reaction>
</comment>
<evidence type="ECO:0000256" key="5">
    <source>
        <dbReference type="ARBA" id="ARBA00023002"/>
    </source>
</evidence>
<dbReference type="PROSITE" id="PS00747">
    <property type="entry name" value="GLUTR"/>
    <property type="match status" value="1"/>
</dbReference>
<evidence type="ECO:0000256" key="9">
    <source>
        <dbReference type="HAMAP-Rule" id="MF_00087"/>
    </source>
</evidence>
<dbReference type="Pfam" id="PF00745">
    <property type="entry name" value="GlutR_dimer"/>
    <property type="match status" value="1"/>
</dbReference>
<feature type="binding site" evidence="9 11">
    <location>
        <position position="124"/>
    </location>
    <ligand>
        <name>substrate</name>
    </ligand>
</feature>
<dbReference type="InterPro" id="IPR006151">
    <property type="entry name" value="Shikm_DH/Glu-tRNA_Rdtase"/>
</dbReference>
<evidence type="ECO:0000259" key="15">
    <source>
        <dbReference type="Pfam" id="PF00745"/>
    </source>
</evidence>
<dbReference type="FunFam" id="3.40.50.720:FF:000031">
    <property type="entry name" value="Glutamyl-tRNA reductase"/>
    <property type="match status" value="1"/>
</dbReference>
<dbReference type="UniPathway" id="UPA00251">
    <property type="reaction ID" value="UER00316"/>
</dbReference>
<dbReference type="HAMAP" id="MF_00087">
    <property type="entry name" value="Glu_tRNA_reductase"/>
    <property type="match status" value="1"/>
</dbReference>
<feature type="binding site" evidence="9 12">
    <location>
        <begin position="193"/>
        <end position="198"/>
    </location>
    <ligand>
        <name>NADP(+)</name>
        <dbReference type="ChEBI" id="CHEBI:58349"/>
    </ligand>
</feature>
<dbReference type="EMBL" id="PZZP01000001">
    <property type="protein sequence ID" value="PTM58239.1"/>
    <property type="molecule type" value="Genomic_DNA"/>
</dbReference>
<comment type="domain">
    <text evidence="9">Possesses an unusual extended V-shaped dimeric structure with each monomer consisting of three distinct domains arranged along a curved 'spinal' alpha-helix. The N-terminal catalytic domain specifically recognizes the glutamate moiety of the substrate. The second domain is the NADPH-binding domain, and the third C-terminal domain is responsible for dimerization.</text>
</comment>